<comment type="caution">
    <text evidence="2">The sequence shown here is derived from an EMBL/GenBank/DDBJ whole genome shotgun (WGS) entry which is preliminary data.</text>
</comment>
<keyword evidence="1" id="KW-0732">Signal</keyword>
<dbReference type="AlphaFoldDB" id="A0A9X3MVX3"/>
<feature type="signal peptide" evidence="1">
    <location>
        <begin position="1"/>
        <end position="22"/>
    </location>
</feature>
<evidence type="ECO:0000313" key="3">
    <source>
        <dbReference type="Proteomes" id="UP001149140"/>
    </source>
</evidence>
<dbReference type="Proteomes" id="UP001149140">
    <property type="component" value="Unassembled WGS sequence"/>
</dbReference>
<organism evidence="2 3">
    <name type="scientific">Solirubrobacter ginsenosidimutans</name>
    <dbReference type="NCBI Taxonomy" id="490573"/>
    <lineage>
        <taxon>Bacteria</taxon>
        <taxon>Bacillati</taxon>
        <taxon>Actinomycetota</taxon>
        <taxon>Thermoleophilia</taxon>
        <taxon>Solirubrobacterales</taxon>
        <taxon>Solirubrobacteraceae</taxon>
        <taxon>Solirubrobacter</taxon>
    </lineage>
</organism>
<accession>A0A9X3MVX3</accession>
<keyword evidence="3" id="KW-1185">Reference proteome</keyword>
<evidence type="ECO:0000256" key="1">
    <source>
        <dbReference type="SAM" id="SignalP"/>
    </source>
</evidence>
<gene>
    <name evidence="2" type="ORF">OM076_20985</name>
</gene>
<proteinExistence type="predicted"/>
<dbReference type="EMBL" id="JAPDOD010000020">
    <property type="protein sequence ID" value="MDA0162761.1"/>
    <property type="molecule type" value="Genomic_DNA"/>
</dbReference>
<dbReference type="RefSeq" id="WP_270041997.1">
    <property type="nucleotide sequence ID" value="NZ_JAPDOD010000020.1"/>
</dbReference>
<reference evidence="2" key="1">
    <citation type="submission" date="2022-10" db="EMBL/GenBank/DDBJ databases">
        <title>The WGS of Solirubrobacter ginsenosidimutans DSM 21036.</title>
        <authorList>
            <person name="Jiang Z."/>
        </authorList>
    </citation>
    <scope>NUCLEOTIDE SEQUENCE</scope>
    <source>
        <strain evidence="2">DSM 21036</strain>
    </source>
</reference>
<name>A0A9X3MVX3_9ACTN</name>
<protein>
    <submittedName>
        <fullName evidence="2">Uncharacterized protein</fullName>
    </submittedName>
</protein>
<evidence type="ECO:0000313" key="2">
    <source>
        <dbReference type="EMBL" id="MDA0162761.1"/>
    </source>
</evidence>
<sequence length="256" mass="27218">MFMRAFFLSAAVLALAAPTAGAAIADQVVPVYDADDGVTAGQTAHGTFLRFGPKAAKLYRRFAGHTVRVGCGRPSAKDDGTSGFTGSTDGTQELYGDGYLSEDRRMPRTRGRVGLGYVGDPYDVCFIATKRRTSDDICLPVSAPPYDEDRCVRLLVALTPQGVADIDERSRVIELGELFGAPIDEAQKEFGADIVVLDSPDASPPVGKVGLYEVGANTAAVAMLRDGRRLFVRQDGEVYSTNVGPLSGGEDVFSLI</sequence>
<feature type="chain" id="PRO_5040828054" evidence="1">
    <location>
        <begin position="23"/>
        <end position="256"/>
    </location>
</feature>